<dbReference type="STRING" id="1198245.SAMN05444858_106275"/>
<evidence type="ECO:0000313" key="1">
    <source>
        <dbReference type="EMBL" id="SIR12960.1"/>
    </source>
</evidence>
<dbReference type="EMBL" id="FTNF01000006">
    <property type="protein sequence ID" value="SIR12960.1"/>
    <property type="molecule type" value="Genomic_DNA"/>
</dbReference>
<evidence type="ECO:0000313" key="2">
    <source>
        <dbReference type="Proteomes" id="UP000186004"/>
    </source>
</evidence>
<gene>
    <name evidence="1" type="ORF">SAMN05444858_106275</name>
</gene>
<sequence length="131" mass="14313">MSCQHIRRVATPANWLGDLYQACAVEFLVPGALSANRVVAFLGHDQNDHGVFCLCEDLADRCRLVLEAGGVIAIPTDQYPESAASEAVEAQPEAKPLRVVRVPFKQLDTDRIVSVVGVSESYYRRLVEGVS</sequence>
<dbReference type="Proteomes" id="UP000186004">
    <property type="component" value="Unassembled WGS sequence"/>
</dbReference>
<dbReference type="AlphaFoldDB" id="A0A1N6YEG5"/>
<proteinExistence type="predicted"/>
<keyword evidence="2" id="KW-1185">Reference proteome</keyword>
<organism evidence="1 2">
    <name type="scientific">Micromonospora avicenniae</name>
    <dbReference type="NCBI Taxonomy" id="1198245"/>
    <lineage>
        <taxon>Bacteria</taxon>
        <taxon>Bacillati</taxon>
        <taxon>Actinomycetota</taxon>
        <taxon>Actinomycetes</taxon>
        <taxon>Micromonosporales</taxon>
        <taxon>Micromonosporaceae</taxon>
        <taxon>Micromonospora</taxon>
    </lineage>
</organism>
<accession>A0A1N6YEG5</accession>
<dbReference type="RefSeq" id="WP_076470530.1">
    <property type="nucleotide sequence ID" value="NZ_FTNF01000006.1"/>
</dbReference>
<reference evidence="1 2" key="1">
    <citation type="submission" date="2017-01" db="EMBL/GenBank/DDBJ databases">
        <authorList>
            <person name="Mah S.A."/>
            <person name="Swanson W.J."/>
            <person name="Moy G.W."/>
            <person name="Vacquier V.D."/>
        </authorList>
    </citation>
    <scope>NUCLEOTIDE SEQUENCE [LARGE SCALE GENOMIC DNA]</scope>
    <source>
        <strain evidence="1 2">DSM 45758</strain>
    </source>
</reference>
<name>A0A1N6YEG5_9ACTN</name>
<protein>
    <submittedName>
        <fullName evidence="1">Uncharacterized protein</fullName>
    </submittedName>
</protein>